<dbReference type="EMBL" id="PPEA01000737">
    <property type="protein sequence ID" value="PQM44677.1"/>
    <property type="molecule type" value="Genomic_DNA"/>
</dbReference>
<evidence type="ECO:0000313" key="3">
    <source>
        <dbReference type="Proteomes" id="UP000238296"/>
    </source>
</evidence>
<evidence type="ECO:0000313" key="2">
    <source>
        <dbReference type="EMBL" id="PQM44677.1"/>
    </source>
</evidence>
<dbReference type="AlphaFoldDB" id="A0A2S8BDC8"/>
<sequence length="45" mass="4578">MSGSTPNARVTQFAVRSSSPPGAATPPVVCHWPEITRAVLSATAA</sequence>
<comment type="caution">
    <text evidence="2">The sequence shown here is derived from an EMBL/GenBank/DDBJ whole genome shotgun (WGS) entry which is preliminary data.</text>
</comment>
<feature type="compositionally biased region" description="Polar residues" evidence="1">
    <location>
        <begin position="1"/>
        <end position="20"/>
    </location>
</feature>
<feature type="region of interest" description="Disordered" evidence="1">
    <location>
        <begin position="1"/>
        <end position="27"/>
    </location>
</feature>
<evidence type="ECO:0000256" key="1">
    <source>
        <dbReference type="SAM" id="MobiDB-lite"/>
    </source>
</evidence>
<gene>
    <name evidence="2" type="ORF">C1Y40_05164</name>
</gene>
<accession>A0A2S8BDC8</accession>
<name>A0A2S8BDC8_9MYCO</name>
<reference evidence="2 3" key="1">
    <citation type="journal article" date="2017" name="Int. J. Syst. Evol. Microbiol.">
        <title>Mycobacterium talmoniae sp. nov., a slowly growing mycobacterium isolated from human respiratory samples.</title>
        <authorList>
            <person name="Davidson R.M."/>
            <person name="DeGroote M.A."/>
            <person name="Marola J.L."/>
            <person name="Buss S."/>
            <person name="Jones V."/>
            <person name="McNeil M.R."/>
            <person name="Freifeld A.G."/>
            <person name="Elaine Epperson L."/>
            <person name="Hasan N.A."/>
            <person name="Jackson M."/>
            <person name="Iwen P.C."/>
            <person name="Salfinger M."/>
            <person name="Strong M."/>
        </authorList>
    </citation>
    <scope>NUCLEOTIDE SEQUENCE [LARGE SCALE GENOMIC DNA]</scope>
    <source>
        <strain evidence="2 3">ATCC BAA-2683</strain>
    </source>
</reference>
<protein>
    <submittedName>
        <fullName evidence="2">Uncharacterized protein</fullName>
    </submittedName>
</protein>
<proteinExistence type="predicted"/>
<dbReference type="Proteomes" id="UP000238296">
    <property type="component" value="Unassembled WGS sequence"/>
</dbReference>
<organism evidence="2 3">
    <name type="scientific">Mycobacterium talmoniae</name>
    <dbReference type="NCBI Taxonomy" id="1858794"/>
    <lineage>
        <taxon>Bacteria</taxon>
        <taxon>Bacillati</taxon>
        <taxon>Actinomycetota</taxon>
        <taxon>Actinomycetes</taxon>
        <taxon>Mycobacteriales</taxon>
        <taxon>Mycobacteriaceae</taxon>
        <taxon>Mycobacterium</taxon>
    </lineage>
</organism>